<dbReference type="GeneTree" id="ENSGT00940000160281"/>
<evidence type="ECO:0008006" key="9">
    <source>
        <dbReference type="Google" id="ProtNLM"/>
    </source>
</evidence>
<evidence type="ECO:0000313" key="7">
    <source>
        <dbReference type="Ensembl" id="ENSNFUP00015030297.1"/>
    </source>
</evidence>
<reference evidence="7" key="2">
    <citation type="submission" date="2025-09" db="UniProtKB">
        <authorList>
            <consortium name="Ensembl"/>
        </authorList>
    </citation>
    <scope>IDENTIFICATION</scope>
</reference>
<dbReference type="GO" id="GO:0070008">
    <property type="term" value="F:serine-type exopeptidase activity"/>
    <property type="evidence" value="ECO:0007669"/>
    <property type="project" value="InterPro"/>
</dbReference>
<keyword evidence="2" id="KW-0645">Protease</keyword>
<comment type="similarity">
    <text evidence="1">Belongs to the peptidase S28 family.</text>
</comment>
<dbReference type="GO" id="GO:0006508">
    <property type="term" value="P:proteolysis"/>
    <property type="evidence" value="ECO:0007669"/>
    <property type="project" value="UniProtKB-KW"/>
</dbReference>
<dbReference type="AlphaFoldDB" id="A0A8C6M818"/>
<evidence type="ECO:0000256" key="2">
    <source>
        <dbReference type="ARBA" id="ARBA00022670"/>
    </source>
</evidence>
<dbReference type="Ensembl" id="ENSNFUT00015031662.1">
    <property type="protein sequence ID" value="ENSNFUP00015030297.1"/>
    <property type="gene ID" value="ENSNFUG00015014761.1"/>
</dbReference>
<accession>A0A8C6M818</accession>
<feature type="chain" id="PRO_5034120511" description="Protease, serine, 16 (Thymus)" evidence="6">
    <location>
        <begin position="21"/>
        <end position="149"/>
    </location>
</feature>
<protein>
    <recommendedName>
        <fullName evidence="9">Protease, serine, 16 (Thymus)</fullName>
    </recommendedName>
</protein>
<evidence type="ECO:0000313" key="8">
    <source>
        <dbReference type="Proteomes" id="UP000694548"/>
    </source>
</evidence>
<evidence type="ECO:0000256" key="4">
    <source>
        <dbReference type="ARBA" id="ARBA00022801"/>
    </source>
</evidence>
<keyword evidence="5" id="KW-0325">Glycoprotein</keyword>
<feature type="signal peptide" evidence="6">
    <location>
        <begin position="1"/>
        <end position="20"/>
    </location>
</feature>
<evidence type="ECO:0000256" key="5">
    <source>
        <dbReference type="ARBA" id="ARBA00023180"/>
    </source>
</evidence>
<keyword evidence="8" id="KW-1185">Reference proteome</keyword>
<dbReference type="PANTHER" id="PTHR11010:SF11">
    <property type="entry name" value="THYMUS-SPECIFIC SERINE PROTEASE"/>
    <property type="match status" value="1"/>
</dbReference>
<dbReference type="InterPro" id="IPR029058">
    <property type="entry name" value="AB_hydrolase_fold"/>
</dbReference>
<name>A0A8C6M818_NOTFU</name>
<evidence type="ECO:0000256" key="6">
    <source>
        <dbReference type="SAM" id="SignalP"/>
    </source>
</evidence>
<keyword evidence="4" id="KW-0378">Hydrolase</keyword>
<evidence type="ECO:0000256" key="1">
    <source>
        <dbReference type="ARBA" id="ARBA00011079"/>
    </source>
</evidence>
<proteinExistence type="inferred from homology"/>
<organism evidence="7 8">
    <name type="scientific">Nothobranchius furzeri</name>
    <name type="common">Turquoise killifish</name>
    <dbReference type="NCBI Taxonomy" id="105023"/>
    <lineage>
        <taxon>Eukaryota</taxon>
        <taxon>Metazoa</taxon>
        <taxon>Chordata</taxon>
        <taxon>Craniata</taxon>
        <taxon>Vertebrata</taxon>
        <taxon>Euteleostomi</taxon>
        <taxon>Actinopterygii</taxon>
        <taxon>Neopterygii</taxon>
        <taxon>Teleostei</taxon>
        <taxon>Neoteleostei</taxon>
        <taxon>Acanthomorphata</taxon>
        <taxon>Ovalentaria</taxon>
        <taxon>Atherinomorphae</taxon>
        <taxon>Cyprinodontiformes</taxon>
        <taxon>Nothobranchiidae</taxon>
        <taxon>Nothobranchius</taxon>
    </lineage>
</organism>
<keyword evidence="3 6" id="KW-0732">Signal</keyword>
<dbReference type="PANTHER" id="PTHR11010">
    <property type="entry name" value="PROTEASE S28 PRO-X CARBOXYPEPTIDASE-RELATED"/>
    <property type="match status" value="1"/>
</dbReference>
<evidence type="ECO:0000256" key="3">
    <source>
        <dbReference type="ARBA" id="ARBA00022729"/>
    </source>
</evidence>
<dbReference type="InterPro" id="IPR008758">
    <property type="entry name" value="Peptidase_S28"/>
</dbReference>
<dbReference type="Pfam" id="PF05577">
    <property type="entry name" value="Peptidase_S28"/>
    <property type="match status" value="1"/>
</dbReference>
<dbReference type="Gene3D" id="3.40.50.1820">
    <property type="entry name" value="alpha/beta hydrolase"/>
    <property type="match status" value="1"/>
</dbReference>
<dbReference type="Proteomes" id="UP000694548">
    <property type="component" value="Unassembled WGS sequence"/>
</dbReference>
<reference evidence="7" key="1">
    <citation type="submission" date="2025-08" db="UniProtKB">
        <authorList>
            <consortium name="Ensembl"/>
        </authorList>
    </citation>
    <scope>IDENTIFICATION</scope>
</reference>
<sequence>MISSPTYSFILLLFLCAVDSGRILSKIKDCVRDHQLQKNQDYLLTLTASDHQLLPQVKESWIYQPLDHFNRQDINTFPQRFFVNEAYWQCPDGPVFLFIGGEGPIHELDVLIGHHADMAKEHRALLLAVEHRFYGNSINQDGLKAENLG</sequence>
<dbReference type="GO" id="GO:0008239">
    <property type="term" value="F:dipeptidyl-peptidase activity"/>
    <property type="evidence" value="ECO:0007669"/>
    <property type="project" value="TreeGrafter"/>
</dbReference>
<dbReference type="GO" id="GO:0005768">
    <property type="term" value="C:endosome"/>
    <property type="evidence" value="ECO:0007669"/>
    <property type="project" value="TreeGrafter"/>
</dbReference>
<dbReference type="GO" id="GO:0005764">
    <property type="term" value="C:lysosome"/>
    <property type="evidence" value="ECO:0007669"/>
    <property type="project" value="TreeGrafter"/>
</dbReference>